<dbReference type="EMBL" id="BK016209">
    <property type="protein sequence ID" value="DAG02440.1"/>
    <property type="molecule type" value="Genomic_DNA"/>
</dbReference>
<protein>
    <submittedName>
        <fullName evidence="1">Uncharacterized protein</fullName>
    </submittedName>
</protein>
<organism evidence="1">
    <name type="scientific">CrAss-like virus sp. ctXt06</name>
    <dbReference type="NCBI Taxonomy" id="2825837"/>
    <lineage>
        <taxon>Viruses</taxon>
        <taxon>Duplodnaviria</taxon>
        <taxon>Heunggongvirae</taxon>
        <taxon>Uroviricota</taxon>
        <taxon>Caudoviricetes</taxon>
        <taxon>Crassvirales</taxon>
    </lineage>
</organism>
<accession>A0A8S5V6V8</accession>
<reference evidence="1" key="1">
    <citation type="journal article" date="2021" name="Proc. Natl. Acad. Sci. U.S.A.">
        <title>A Catalog of Tens of Thousands of Viruses from Human Metagenomes Reveals Hidden Associations with Chronic Diseases.</title>
        <authorList>
            <person name="Tisza M.J."/>
            <person name="Buck C.B."/>
        </authorList>
    </citation>
    <scope>NUCLEOTIDE SEQUENCE</scope>
    <source>
        <strain evidence="1">CtXt06</strain>
    </source>
</reference>
<evidence type="ECO:0000313" key="1">
    <source>
        <dbReference type="EMBL" id="DAG02440.1"/>
    </source>
</evidence>
<proteinExistence type="predicted"/>
<name>A0A8S5V6V8_9CAUD</name>
<sequence>MTKSKVGAEPKGKVKHSFTKDAGIHEGIHRDEPGWYDGKLHCYCFGYGYFFHRGKALGTKLTPDYIKENWDKEGWCGGLKGACMAVINRERKIAVIKEGTDYSWSIKTGLPVGYTIYKTDEDIPLYDITEPKNKKVLIKMHMTYLIKKYLETYYHEYKVLNSGSKQIPNYGSEHRLLYFTEIKGFADKYKFIPKCKPLYTKPYWINDYKVDFPTIKTILEDKLFTDEELLKINKCKFYTKFCIHKGISWKELNKNWSDDYIEEVKIKDKAKAEAFDKLAKRYADKSEANYKEALSKVNSSVNDWRKPNYTSKIKYIRYYANYYKRTIEPIPSFIHKAVFSNTQLRLKPGKPNWVETSRGAIVPLETAINVFNRLYTDYILSGKTIFRFKRDEFKIGSFCVSSISYEDKFVDIIKCGQDEPEKSGYKEWKFIIGCHILWFDDIKDFARYYNLQNRLAFPLNRTTEECMENHLIHLHGGRTIEAVGMTDI</sequence>